<dbReference type="Proteomes" id="UP000486351">
    <property type="component" value="Unassembled WGS sequence"/>
</dbReference>
<protein>
    <submittedName>
        <fullName evidence="1">Uncharacterized protein</fullName>
    </submittedName>
</protein>
<reference evidence="1 2" key="1">
    <citation type="submission" date="2018-09" db="EMBL/GenBank/DDBJ databases">
        <title>Genomic investigation of the strawberry pathogen Phytophthora fragariae indicates pathogenicity is determined by transcriptional variation in three key races.</title>
        <authorList>
            <person name="Adams T.M."/>
            <person name="Armitage A.D."/>
            <person name="Sobczyk M.K."/>
            <person name="Bates H.J."/>
            <person name="Dunwell J.M."/>
            <person name="Nellist C.F."/>
            <person name="Harrison R.J."/>
        </authorList>
    </citation>
    <scope>NUCLEOTIDE SEQUENCE [LARGE SCALE GENOMIC DNA]</scope>
    <source>
        <strain evidence="1 2">NOV-77</strain>
    </source>
</reference>
<accession>A0A6G0R0I3</accession>
<proteinExistence type="predicted"/>
<dbReference type="EMBL" id="QXFY01001681">
    <property type="protein sequence ID" value="KAE9311925.1"/>
    <property type="molecule type" value="Genomic_DNA"/>
</dbReference>
<sequence>MVTRCTGLSLAAYTLSASTSLPLPSPSPSPSPSLRRLPLSRLPLHYPPTSLGESSYLRVVNSTGVSLVVGTGVSLAVSAPQQPRLNRGYGGGGCCGDRKARLVAVVVAKPTH</sequence>
<comment type="caution">
    <text evidence="1">The sequence shown here is derived from an EMBL/GenBank/DDBJ whole genome shotgun (WGS) entry which is preliminary data.</text>
</comment>
<gene>
    <name evidence="1" type="ORF">PF008_g20087</name>
</gene>
<dbReference type="AlphaFoldDB" id="A0A6G0R0I3"/>
<organism evidence="1 2">
    <name type="scientific">Phytophthora fragariae</name>
    <dbReference type="NCBI Taxonomy" id="53985"/>
    <lineage>
        <taxon>Eukaryota</taxon>
        <taxon>Sar</taxon>
        <taxon>Stramenopiles</taxon>
        <taxon>Oomycota</taxon>
        <taxon>Peronosporomycetes</taxon>
        <taxon>Peronosporales</taxon>
        <taxon>Peronosporaceae</taxon>
        <taxon>Phytophthora</taxon>
    </lineage>
</organism>
<evidence type="ECO:0000313" key="2">
    <source>
        <dbReference type="Proteomes" id="UP000486351"/>
    </source>
</evidence>
<name>A0A6G0R0I3_9STRA</name>
<evidence type="ECO:0000313" key="1">
    <source>
        <dbReference type="EMBL" id="KAE9311925.1"/>
    </source>
</evidence>